<dbReference type="InterPro" id="IPR011045">
    <property type="entry name" value="N2O_reductase_N"/>
</dbReference>
<name>A0A0C2WJM7_AMAMK</name>
<dbReference type="Pfam" id="PF00400">
    <property type="entry name" value="WD40"/>
    <property type="match status" value="1"/>
</dbReference>
<dbReference type="SMART" id="SM00320">
    <property type="entry name" value="WD40"/>
    <property type="match status" value="7"/>
</dbReference>
<dbReference type="EMBL" id="KN818394">
    <property type="protein sequence ID" value="KIL56876.1"/>
    <property type="molecule type" value="Genomic_DNA"/>
</dbReference>
<proteinExistence type="predicted"/>
<keyword evidence="2" id="KW-0853">WD repeat</keyword>
<evidence type="ECO:0000256" key="1">
    <source>
        <dbReference type="ARBA" id="ARBA00022737"/>
    </source>
</evidence>
<organism evidence="5 6">
    <name type="scientific">Amanita muscaria (strain Koide BX008)</name>
    <dbReference type="NCBI Taxonomy" id="946122"/>
    <lineage>
        <taxon>Eukaryota</taxon>
        <taxon>Fungi</taxon>
        <taxon>Dikarya</taxon>
        <taxon>Basidiomycota</taxon>
        <taxon>Agaricomycotina</taxon>
        <taxon>Agaricomycetes</taxon>
        <taxon>Agaricomycetidae</taxon>
        <taxon>Agaricales</taxon>
        <taxon>Pluteineae</taxon>
        <taxon>Amanitaceae</taxon>
        <taxon>Amanita</taxon>
    </lineage>
</organism>
<dbReference type="SUPFAM" id="SSF50974">
    <property type="entry name" value="Nitrous oxide reductase, N-terminal domain"/>
    <property type="match status" value="1"/>
</dbReference>
<dbReference type="PANTHER" id="PTHR10039">
    <property type="entry name" value="AMELOGENIN"/>
    <property type="match status" value="1"/>
</dbReference>
<dbReference type="SUPFAM" id="SSF50998">
    <property type="entry name" value="Quinoprotein alcohol dehydrogenase-like"/>
    <property type="match status" value="1"/>
</dbReference>
<protein>
    <recommendedName>
        <fullName evidence="4">NACHT domain-containing protein</fullName>
    </recommendedName>
</protein>
<dbReference type="InterPro" id="IPR007111">
    <property type="entry name" value="NACHT_NTPase"/>
</dbReference>
<dbReference type="PROSITE" id="PS50294">
    <property type="entry name" value="WD_REPEATS_REGION"/>
    <property type="match status" value="1"/>
</dbReference>
<reference evidence="5 6" key="1">
    <citation type="submission" date="2014-04" db="EMBL/GenBank/DDBJ databases">
        <title>Evolutionary Origins and Diversification of the Mycorrhizal Mutualists.</title>
        <authorList>
            <consortium name="DOE Joint Genome Institute"/>
            <consortium name="Mycorrhizal Genomics Consortium"/>
            <person name="Kohler A."/>
            <person name="Kuo A."/>
            <person name="Nagy L.G."/>
            <person name="Floudas D."/>
            <person name="Copeland A."/>
            <person name="Barry K.W."/>
            <person name="Cichocki N."/>
            <person name="Veneault-Fourrey C."/>
            <person name="LaButti K."/>
            <person name="Lindquist E.A."/>
            <person name="Lipzen A."/>
            <person name="Lundell T."/>
            <person name="Morin E."/>
            <person name="Murat C."/>
            <person name="Riley R."/>
            <person name="Ohm R."/>
            <person name="Sun H."/>
            <person name="Tunlid A."/>
            <person name="Henrissat B."/>
            <person name="Grigoriev I.V."/>
            <person name="Hibbett D.S."/>
            <person name="Martin F."/>
        </authorList>
    </citation>
    <scope>NUCLEOTIDE SEQUENCE [LARGE SCALE GENOMIC DNA]</scope>
    <source>
        <strain evidence="5 6">Koide BX008</strain>
    </source>
</reference>
<evidence type="ECO:0000259" key="4">
    <source>
        <dbReference type="PROSITE" id="PS50837"/>
    </source>
</evidence>
<dbReference type="Gene3D" id="3.40.50.300">
    <property type="entry name" value="P-loop containing nucleotide triphosphate hydrolases"/>
    <property type="match status" value="1"/>
</dbReference>
<dbReference type="STRING" id="946122.A0A0C2WJM7"/>
<accession>A0A0C2WJM7</accession>
<dbReference type="Pfam" id="PF24883">
    <property type="entry name" value="NPHP3_N"/>
    <property type="match status" value="1"/>
</dbReference>
<evidence type="ECO:0000256" key="3">
    <source>
        <dbReference type="SAM" id="MobiDB-lite"/>
    </source>
</evidence>
<feature type="compositionally biased region" description="Polar residues" evidence="3">
    <location>
        <begin position="1"/>
        <end position="11"/>
    </location>
</feature>
<dbReference type="Proteomes" id="UP000054549">
    <property type="component" value="Unassembled WGS sequence"/>
</dbReference>
<dbReference type="InterPro" id="IPR011047">
    <property type="entry name" value="Quinoprotein_ADH-like_sf"/>
</dbReference>
<feature type="repeat" description="WD" evidence="2">
    <location>
        <begin position="1058"/>
        <end position="1090"/>
    </location>
</feature>
<dbReference type="HOGENOM" id="CLU_000288_6_19_1"/>
<evidence type="ECO:0000313" key="5">
    <source>
        <dbReference type="EMBL" id="KIL56876.1"/>
    </source>
</evidence>
<feature type="domain" description="NACHT" evidence="4">
    <location>
        <begin position="106"/>
        <end position="251"/>
    </location>
</feature>
<feature type="region of interest" description="Disordered" evidence="3">
    <location>
        <begin position="1365"/>
        <end position="1411"/>
    </location>
</feature>
<dbReference type="InterPro" id="IPR001680">
    <property type="entry name" value="WD40_rpt"/>
</dbReference>
<feature type="region of interest" description="Disordered" evidence="3">
    <location>
        <begin position="1"/>
        <end position="21"/>
    </location>
</feature>
<dbReference type="PANTHER" id="PTHR10039:SF14">
    <property type="entry name" value="NACHT DOMAIN-CONTAINING PROTEIN"/>
    <property type="match status" value="1"/>
</dbReference>
<dbReference type="Gene3D" id="2.130.10.10">
    <property type="entry name" value="YVTN repeat-like/Quinoprotein amine dehydrogenase"/>
    <property type="match status" value="3"/>
</dbReference>
<feature type="compositionally biased region" description="Acidic residues" evidence="3">
    <location>
        <begin position="1366"/>
        <end position="1375"/>
    </location>
</feature>
<dbReference type="PROSITE" id="PS50082">
    <property type="entry name" value="WD_REPEATS_2"/>
    <property type="match status" value="1"/>
</dbReference>
<dbReference type="InterPro" id="IPR027417">
    <property type="entry name" value="P-loop_NTPase"/>
</dbReference>
<keyword evidence="6" id="KW-1185">Reference proteome</keyword>
<gene>
    <name evidence="5" type="ORF">M378DRAFT_435779</name>
</gene>
<dbReference type="InterPro" id="IPR056884">
    <property type="entry name" value="NPHP3-like_N"/>
</dbReference>
<sequence>MSQNTSNRTPPTENPGVHTGGAASFGNANFIGGGHAFGNDGIVNNYHQGPDANELKEHQLITTLPRAEAGRKVYEYKKQSGPCFPGTRQAVLQKMKDWATNPDESGMYVLSGLAGIGKSTIAYTIAAWADERQHLGAEFFFSRDEADRRSAKLFFTTIAYDLYFAKSGAFKRAIGKVLVTNGRYTGSPQEQLDALILDPLKPILNALPPTLIVVDALDECDDEARFILTGLRQLVQALPSFKVILTTRPDALSNDDSTTQEGRRVFRLHDIEADVVNEDIRIYLEHYLSAKQVKEQLPHLKKQWCASDEQVERLIQASGKLFIMASTAVRYILDTFWSAPDSQIKTLLDAFAQGHTPFDNLVDFYTVILRSAVPANCRNTRLVERYRAIVGTIVLSQVPLSVPSIASLMDIDIDQILVVVRQLQSVISVADDIPRVYHKSFVDYITDSEQCEDINLRIDPMKRHTRIASRCFEMMGKRLKFNILELGIPARFMSNEEGRAKDGITDEKLQEKIPLVLQYASAYWDSHLNGANIDDADLMKELEKFDNGRVLLPWIEVLSLIRKLDSAPRAIRVALKVLKPTPSDLRQLLSDGLRFISKFYYIIERSGLQAYYSALPFTPTGSLLYRRYIDEALHLHRSCNVIGIPDQWDALIANLRHGNQVQRIQFSLDSTMLVSWNRGVKGHGYLEAMLKVWDAVTGAPISTIKSNNRFFAIASDFSTVASFENNQWTADIFSPVASSESHPITLYNVNGSKRGVTLTTSAAVLKVAISSERLGRIAAGLSDGTVSLWDSQNGKQTGSFGDYGQFDSSLEFSATGARLAYSARTGVVKLWDVIKGELVADLDWGSHDFAFSRDGSRIVAWREHKSFGVKLWDCGDGQPVGTIEKRLKSDLNYSFQSYAVAISDTGSLLAIRCDENVEVWGGDHNLSHIVDLDLYHTLSLAFSPDDTLAIATQSGAKLYSIKNRSFLSTFSTSTCFYLAFSPDCTRFAAEYPGGTSLSDYSNIRAIESSSPSSNKQESSELTALALSWNCSRVACGFENGAVELWETDDFPKRRIAAHRHHKSRITTLGFSPDGRQFASGCCYGTIILWEGEDGARRADLQYPRGRNDLVRGLEVSNRVLAAAGDQGIVLWDCKTLDHIQSFDGDFTGPLSFSADGALLAAFNTTATTASITVFDVTSHTATATFKIPVGHYQNHLHRMTFLPDNSQLIVQQRASPEIEQSESPVGPHLDFHTFNLVSNKAIKGPSFEQFIQLPDMPLWHGVPVWVNRERGQYYLEALFSQHDDPVPVLWIPRELRAHAWVQRHSMIAIRCKGGRVVLLRLPTSATGTATSGNLSYGMPAHQTAAAALPYGHNIHVLTALVKNESQENEGLEDEAGGLTSDGFESGSKRPGPPRHRYETYTTEEEDGGFTL</sequence>
<dbReference type="InParanoid" id="A0A0C2WJM7"/>
<evidence type="ECO:0000256" key="2">
    <source>
        <dbReference type="PROSITE-ProRule" id="PRU00221"/>
    </source>
</evidence>
<dbReference type="OrthoDB" id="163438at2759"/>
<dbReference type="SUPFAM" id="SSF63825">
    <property type="entry name" value="YWTD domain"/>
    <property type="match status" value="1"/>
</dbReference>
<evidence type="ECO:0000313" key="6">
    <source>
        <dbReference type="Proteomes" id="UP000054549"/>
    </source>
</evidence>
<dbReference type="InterPro" id="IPR015943">
    <property type="entry name" value="WD40/YVTN_repeat-like_dom_sf"/>
</dbReference>
<dbReference type="SUPFAM" id="SSF52540">
    <property type="entry name" value="P-loop containing nucleoside triphosphate hydrolases"/>
    <property type="match status" value="1"/>
</dbReference>
<feature type="compositionally biased region" description="Acidic residues" evidence="3">
    <location>
        <begin position="1401"/>
        <end position="1411"/>
    </location>
</feature>
<keyword evidence="1" id="KW-0677">Repeat</keyword>
<dbReference type="PROSITE" id="PS50837">
    <property type="entry name" value="NACHT"/>
    <property type="match status" value="1"/>
</dbReference>